<evidence type="ECO:0000256" key="1">
    <source>
        <dbReference type="SAM" id="MobiDB-lite"/>
    </source>
</evidence>
<organism evidence="3 4">
    <name type="scientific">Antrihabitans stalagmiti</name>
    <dbReference type="NCBI Taxonomy" id="2799499"/>
    <lineage>
        <taxon>Bacteria</taxon>
        <taxon>Bacillati</taxon>
        <taxon>Actinomycetota</taxon>
        <taxon>Actinomycetes</taxon>
        <taxon>Mycobacteriales</taxon>
        <taxon>Nocardiaceae</taxon>
        <taxon>Antrihabitans</taxon>
    </lineage>
</organism>
<evidence type="ECO:0000313" key="4">
    <source>
        <dbReference type="Proteomes" id="UP000655868"/>
    </source>
</evidence>
<sequence>MLRALVSAVISVVTVIVIGCAAVLLAQPAAAAPDTGSSGSGSAGPGPETPVPDDGYRFTLTIDSRETAFELENPRNHLVTVLPGFVPGTYRIDTTTVEQDNDFRLANRLDRAIDVKVTRRGALLESIRAEADAVWYWKVPPN</sequence>
<dbReference type="PROSITE" id="PS51257">
    <property type="entry name" value="PROKAR_LIPOPROTEIN"/>
    <property type="match status" value="1"/>
</dbReference>
<evidence type="ECO:0000313" key="3">
    <source>
        <dbReference type="EMBL" id="MBJ8339881.1"/>
    </source>
</evidence>
<feature type="chain" id="PRO_5037405527" evidence="2">
    <location>
        <begin position="32"/>
        <end position="142"/>
    </location>
</feature>
<dbReference type="RefSeq" id="WP_199704664.1">
    <property type="nucleotide sequence ID" value="NZ_JAEMNV010000004.1"/>
</dbReference>
<dbReference type="AlphaFoldDB" id="A0A934NR18"/>
<evidence type="ECO:0000256" key="2">
    <source>
        <dbReference type="SAM" id="SignalP"/>
    </source>
</evidence>
<gene>
    <name evidence="3" type="ORF">JGU71_13375</name>
</gene>
<keyword evidence="4" id="KW-1185">Reference proteome</keyword>
<protein>
    <submittedName>
        <fullName evidence="3">Uncharacterized protein</fullName>
    </submittedName>
</protein>
<reference evidence="3" key="1">
    <citation type="submission" date="2020-12" db="EMBL/GenBank/DDBJ databases">
        <title>Antrihabitans popcorni sp. nov. and Antrihabitans auranticaus sp. nov., isolated from a larva cave.</title>
        <authorList>
            <person name="Lee S.D."/>
            <person name="Kim I.S."/>
        </authorList>
    </citation>
    <scope>NUCLEOTIDE SEQUENCE</scope>
    <source>
        <strain evidence="3">YC3-6</strain>
    </source>
</reference>
<comment type="caution">
    <text evidence="3">The sequence shown here is derived from an EMBL/GenBank/DDBJ whole genome shotgun (WGS) entry which is preliminary data.</text>
</comment>
<feature type="region of interest" description="Disordered" evidence="1">
    <location>
        <begin position="34"/>
        <end position="54"/>
    </location>
</feature>
<accession>A0A934NR18</accession>
<dbReference type="Proteomes" id="UP000655868">
    <property type="component" value="Unassembled WGS sequence"/>
</dbReference>
<feature type="signal peptide" evidence="2">
    <location>
        <begin position="1"/>
        <end position="31"/>
    </location>
</feature>
<proteinExistence type="predicted"/>
<keyword evidence="2" id="KW-0732">Signal</keyword>
<dbReference type="EMBL" id="JAEMNV010000004">
    <property type="protein sequence ID" value="MBJ8339881.1"/>
    <property type="molecule type" value="Genomic_DNA"/>
</dbReference>
<name>A0A934NR18_9NOCA</name>